<dbReference type="Proteomes" id="UP001188597">
    <property type="component" value="Unassembled WGS sequence"/>
</dbReference>
<dbReference type="SMART" id="SM00743">
    <property type="entry name" value="Agenet"/>
    <property type="match status" value="2"/>
</dbReference>
<feature type="compositionally biased region" description="Basic and acidic residues" evidence="2">
    <location>
        <begin position="1933"/>
        <end position="1956"/>
    </location>
</feature>
<feature type="region of interest" description="Disordered" evidence="2">
    <location>
        <begin position="1896"/>
        <end position="2038"/>
    </location>
</feature>
<feature type="compositionally biased region" description="Polar residues" evidence="2">
    <location>
        <begin position="679"/>
        <end position="699"/>
    </location>
</feature>
<feature type="compositionally biased region" description="Polar residues" evidence="2">
    <location>
        <begin position="223"/>
        <end position="238"/>
    </location>
</feature>
<accession>A0AA88X407</accession>
<keyword evidence="5" id="KW-1185">Reference proteome</keyword>
<name>A0AA88X407_9ASTE</name>
<feature type="region of interest" description="Disordered" evidence="2">
    <location>
        <begin position="217"/>
        <end position="240"/>
    </location>
</feature>
<dbReference type="InterPro" id="IPR014002">
    <property type="entry name" value="Agenet_dom_plant"/>
</dbReference>
<feature type="compositionally biased region" description="Polar residues" evidence="2">
    <location>
        <begin position="1983"/>
        <end position="1998"/>
    </location>
</feature>
<dbReference type="CDD" id="cd20405">
    <property type="entry name" value="Tudor_Agenet_AtDUF_rpt1_3"/>
    <property type="match status" value="1"/>
</dbReference>
<evidence type="ECO:0000313" key="5">
    <source>
        <dbReference type="Proteomes" id="UP001188597"/>
    </source>
</evidence>
<feature type="region of interest" description="Disordered" evidence="2">
    <location>
        <begin position="2054"/>
        <end position="2105"/>
    </location>
</feature>
<evidence type="ECO:0000256" key="2">
    <source>
        <dbReference type="SAM" id="MobiDB-lite"/>
    </source>
</evidence>
<dbReference type="PANTHER" id="PTHR48429">
    <property type="entry name" value="AGENET DOMAIN-CONTAINING PROTEIN"/>
    <property type="match status" value="1"/>
</dbReference>
<feature type="compositionally biased region" description="Low complexity" evidence="2">
    <location>
        <begin position="1923"/>
        <end position="1932"/>
    </location>
</feature>
<dbReference type="PANTHER" id="PTHR48429:SF1">
    <property type="entry name" value="AGENET DOMAIN-CONTAINING PROTEIN"/>
    <property type="match status" value="1"/>
</dbReference>
<evidence type="ECO:0000313" key="4">
    <source>
        <dbReference type="EMBL" id="KAK3039498.1"/>
    </source>
</evidence>
<feature type="region of interest" description="Disordered" evidence="2">
    <location>
        <begin position="1034"/>
        <end position="1059"/>
    </location>
</feature>
<feature type="compositionally biased region" description="Polar residues" evidence="2">
    <location>
        <begin position="2065"/>
        <end position="2080"/>
    </location>
</feature>
<keyword evidence="1" id="KW-0175">Coiled coil</keyword>
<feature type="domain" description="Agenet" evidence="3">
    <location>
        <begin position="1724"/>
        <end position="1782"/>
    </location>
</feature>
<dbReference type="EMBL" id="JAVXUP010000075">
    <property type="protein sequence ID" value="KAK3039498.1"/>
    <property type="molecule type" value="Genomic_DNA"/>
</dbReference>
<feature type="compositionally biased region" description="Polar residues" evidence="2">
    <location>
        <begin position="8"/>
        <end position="20"/>
    </location>
</feature>
<proteinExistence type="predicted"/>
<evidence type="ECO:0000259" key="3">
    <source>
        <dbReference type="SMART" id="SM00743"/>
    </source>
</evidence>
<reference evidence="4" key="1">
    <citation type="submission" date="2022-12" db="EMBL/GenBank/DDBJ databases">
        <title>Draft genome assemblies for two species of Escallonia (Escalloniales).</title>
        <authorList>
            <person name="Chanderbali A."/>
            <person name="Dervinis C."/>
            <person name="Anghel I."/>
            <person name="Soltis D."/>
            <person name="Soltis P."/>
            <person name="Zapata F."/>
        </authorList>
    </citation>
    <scope>NUCLEOTIDE SEQUENCE</scope>
    <source>
        <strain evidence="4">UCBG64.0493</strain>
        <tissue evidence="4">Leaf</tissue>
    </source>
</reference>
<sequence length="2105" mass="224154">MDYDDNDFQGQNSHLAGEGNSNFSPVLRPYALPKFDFDDNLQGQLRFDSLVENEVFLGIPSQEDTQWLEDFSRGNSEIEFNSSAPESCSISRRHNVWSEATSSESVEMLLKSVGQEERVLRETIVEESDAGTKVGSLTQKMDSKMKQDYRTDIVTRSQPASVPDEFPENCSGMNESAGDGVPHVDCALQPQEVEPSPYGSSVELDSNVISEKCGLLEAESQSDDANASSSVTGTLSNKMQEDASVSRVEIAIIDSSSQKVTASTGELKEVLSCGKGIDGNIMTAHPPESVTITGNEPTLNGLLSHLNSGATTEESIVHSGQQNSSALGVDLTHIAEMEETEFRIAGEASLSTPVESSQVADEQDPGSEVPVSEVEKGASLDCAAQIQHEKVDQPVSMLETCNAASQIGQVSVATGVGQESSDMLESSPLFCGTTMDKGEDAEAVAIQNLKETTIRSNDEVASLQVAAMDGGAESASCETLNIVPSLAANGVVADTIKNGEQKSPALGVSLKDLDNNEETVVQLVVETRAEAEPGSECPVSGVENDVFHGCASQILHEMIDQSVSKVETHSVASQVEQATVINDEGQECSEKSDVCHVLCDSTVEEGNVAGGVAFVNDKEADIQRNHEVASLDIAVLIPKESETVTEPVSIAPVESCFDMGHKNHEDDKNLAFGVDKPDQTTPSTEVHLSNDYQDSSSLARKSECDASQMPDGGGSSADLDIANCDSPTVISCAALSRVENDRQEDIKGAMTENLSLPVVTCDMDGKSISSKLRGNLAFMEERSFTFEASPLAGLSEGETGKGRESFPIIQAFQISTIVEGTPSTYGGGQMDTKSAEGFSCASPQVPDGDLGAKGTPGGRKSRRGSGKAGKDNAKKGNHMKATTPVRLSERADNSCVPMGPPGTGQLMQFENLKSYGNVERSGTKSLGLIPIATSNLPDLNTSVATSPSFQQPFTDLQQVQLRAQIFVYGSLIQGAAPDEACMISAFGQSDGGRSLWEPIWRACVERLHGLKSHANNTETPVQSRLGARDQAIKHSPLQSKIVSSPVGRTSSKSTPPVLNPMMPLSSPLWSATAPSCDGLLQSSGMARGGLLDYHQPLSPYQTPPLRNFAGHNPSWLSQPPFPNPWVASPQSSAFDVSGRLSGMPVTEPVKLTPVREPSMPASSGIQLVSPVPVAHAGGASVTGGTSSVSDMNMISVSSGQQSAGPKSRRRKKAPVAEAISQLPLPSQILTESFCSLPELSKKISVSEGVGQKSLFAQSQTKSVSAPVISSIFSSSIAVTTPACFTSKSKSDKLVPALYPTSLIDQPRLEDQNVEKKVTISEETSSKVEEAREQAEDAAKHAATAVSQCEGVWNQLDQKKKSGLISEVEAKLASAALAIAAAASVAKAAAAAAKIASNAAAQAKLMADEVLVSCGNGNSTLSNVVSHSTPGSILKGGDGSTCSSSVILAAREAARKRVEAASAASKQAENLDAIVKAAELAAEAVSQVGKLVSVGDPLSVNELVKSGPEGYWKISQASSEQGMKSDLLNRDQSNKESIEEDSNVNATEAKEGPSHKEMQSSAKESSGISLGDQMRVDDISGSVKNPEKDTRGQKGRRASDLAKTIGVVPGSEIGSKLVVSRDEYNDASGTSKDSSMKEGCLVEVFKDGGHFKASWFLANILSLEDGKAYVCYTELQSDEGSGKLKEWVPLEGEGDRAPRIRIPHPTTSMRLEGTRKRRRAAMTDYSWSVGERVDACIQDCWREGVITEKNKNDENTLTIHFPAHEETSVVKAWHLRPTLIWKDGEWTEWSRSSGDRSAQGDTPEEKRLKMGSPVIESKGKDKTVKHTNFVESGKHEDSRLLPLSANETSFNVGKNTRDEIKLDATRKMRAGLQKEGSRVIFGVPEPGKKRKFMDVSKHYVSDRSGKNSAPNESVKFPRYMMPQGSGSRGWKSSSKFDAKEKQAVESKPKVLKSEKPLKVSARTLPRRDNFTTSGKSSPREANLRESSQQSLMDLGSSNAEVAAEGPSLVSSLGLPPIAPKKVPSSTAKAERLNKGKLAPAGVKFAKAEVKDKSIPEVVEPRRSNRRIQPTSRLLEGLQSSLIPAVPHDKGHRSKGGTSKGKILASS</sequence>
<feature type="compositionally biased region" description="Polar residues" evidence="2">
    <location>
        <begin position="350"/>
        <end position="360"/>
    </location>
</feature>
<feature type="compositionally biased region" description="Basic and acidic residues" evidence="2">
    <location>
        <begin position="1584"/>
        <end position="1598"/>
    </location>
</feature>
<feature type="region of interest" description="Disordered" evidence="2">
    <location>
        <begin position="350"/>
        <end position="369"/>
    </location>
</feature>
<organism evidence="4 5">
    <name type="scientific">Escallonia herrerae</name>
    <dbReference type="NCBI Taxonomy" id="1293975"/>
    <lineage>
        <taxon>Eukaryota</taxon>
        <taxon>Viridiplantae</taxon>
        <taxon>Streptophyta</taxon>
        <taxon>Embryophyta</taxon>
        <taxon>Tracheophyta</taxon>
        <taxon>Spermatophyta</taxon>
        <taxon>Magnoliopsida</taxon>
        <taxon>eudicotyledons</taxon>
        <taxon>Gunneridae</taxon>
        <taxon>Pentapetalae</taxon>
        <taxon>asterids</taxon>
        <taxon>campanulids</taxon>
        <taxon>Escalloniales</taxon>
        <taxon>Escalloniaceae</taxon>
        <taxon>Escallonia</taxon>
    </lineage>
</organism>
<dbReference type="InterPro" id="IPR055274">
    <property type="entry name" value="SWO1"/>
</dbReference>
<feature type="region of interest" description="Disordered" evidence="2">
    <location>
        <begin position="1528"/>
        <end position="1598"/>
    </location>
</feature>
<feature type="compositionally biased region" description="Basic and acidic residues" evidence="2">
    <location>
        <begin position="1547"/>
        <end position="1557"/>
    </location>
</feature>
<dbReference type="InterPro" id="IPR008395">
    <property type="entry name" value="Agenet-like_dom"/>
</dbReference>
<gene>
    <name evidence="4" type="ORF">RJ639_028080</name>
</gene>
<dbReference type="Pfam" id="PF05641">
    <property type="entry name" value="Agenet"/>
    <property type="match status" value="1"/>
</dbReference>
<feature type="region of interest" description="Disordered" evidence="2">
    <location>
        <begin position="823"/>
        <end position="881"/>
    </location>
</feature>
<feature type="coiled-coil region" evidence="1">
    <location>
        <begin position="1320"/>
        <end position="1347"/>
    </location>
</feature>
<protein>
    <recommendedName>
        <fullName evidence="3">Agenet domain-containing protein</fullName>
    </recommendedName>
</protein>
<feature type="compositionally biased region" description="Polar residues" evidence="2">
    <location>
        <begin position="1558"/>
        <end position="1567"/>
    </location>
</feature>
<evidence type="ECO:0000256" key="1">
    <source>
        <dbReference type="SAM" id="Coils"/>
    </source>
</evidence>
<feature type="region of interest" description="Disordered" evidence="2">
    <location>
        <begin position="668"/>
        <end position="720"/>
    </location>
</feature>
<feature type="domain" description="Agenet" evidence="3">
    <location>
        <begin position="1633"/>
        <end position="1707"/>
    </location>
</feature>
<feature type="compositionally biased region" description="Polar residues" evidence="2">
    <location>
        <begin position="1036"/>
        <end position="1056"/>
    </location>
</feature>
<feature type="region of interest" description="Disordered" evidence="2">
    <location>
        <begin position="1"/>
        <end position="20"/>
    </location>
</feature>
<comment type="caution">
    <text evidence="4">The sequence shown here is derived from an EMBL/GenBank/DDBJ whole genome shotgun (WGS) entry which is preliminary data.</text>
</comment>